<protein>
    <submittedName>
        <fullName evidence="1">Uncharacterized protein</fullName>
    </submittedName>
</protein>
<organism evidence="1 2">
    <name type="scientific">Elysia crispata</name>
    <name type="common">lettuce slug</name>
    <dbReference type="NCBI Taxonomy" id="231223"/>
    <lineage>
        <taxon>Eukaryota</taxon>
        <taxon>Metazoa</taxon>
        <taxon>Spiralia</taxon>
        <taxon>Lophotrochozoa</taxon>
        <taxon>Mollusca</taxon>
        <taxon>Gastropoda</taxon>
        <taxon>Heterobranchia</taxon>
        <taxon>Euthyneura</taxon>
        <taxon>Panpulmonata</taxon>
        <taxon>Sacoglossa</taxon>
        <taxon>Placobranchoidea</taxon>
        <taxon>Plakobranchidae</taxon>
        <taxon>Elysia</taxon>
    </lineage>
</organism>
<dbReference type="EMBL" id="JAWDGP010001430">
    <property type="protein sequence ID" value="KAK3791781.1"/>
    <property type="molecule type" value="Genomic_DNA"/>
</dbReference>
<proteinExistence type="predicted"/>
<accession>A0AAE1AR39</accession>
<name>A0AAE1AR39_9GAST</name>
<comment type="caution">
    <text evidence="1">The sequence shown here is derived from an EMBL/GenBank/DDBJ whole genome shotgun (WGS) entry which is preliminary data.</text>
</comment>
<evidence type="ECO:0000313" key="2">
    <source>
        <dbReference type="Proteomes" id="UP001283361"/>
    </source>
</evidence>
<dbReference type="AlphaFoldDB" id="A0AAE1AR39"/>
<keyword evidence="2" id="KW-1185">Reference proteome</keyword>
<reference evidence="1" key="1">
    <citation type="journal article" date="2023" name="G3 (Bethesda)">
        <title>A reference genome for the long-term kleptoplast-retaining sea slug Elysia crispata morphotype clarki.</title>
        <authorList>
            <person name="Eastman K.E."/>
            <person name="Pendleton A.L."/>
            <person name="Shaikh M.A."/>
            <person name="Suttiyut T."/>
            <person name="Ogas R."/>
            <person name="Tomko P."/>
            <person name="Gavelis G."/>
            <person name="Widhalm J.R."/>
            <person name="Wisecaver J.H."/>
        </authorList>
    </citation>
    <scope>NUCLEOTIDE SEQUENCE</scope>
    <source>
        <strain evidence="1">ECLA1</strain>
    </source>
</reference>
<gene>
    <name evidence="1" type="ORF">RRG08_028929</name>
</gene>
<evidence type="ECO:0000313" key="1">
    <source>
        <dbReference type="EMBL" id="KAK3791781.1"/>
    </source>
</evidence>
<dbReference type="Proteomes" id="UP001283361">
    <property type="component" value="Unassembled WGS sequence"/>
</dbReference>
<sequence length="148" mass="16887">MRLFLVGQADFERTEHKAVAKQNCDKQNALKIGYPYPGRARESYWRAAAAVDSPSLTWPRLSRLIYLLVYPGPLSLKINKMNKPKNRPTGGKRRVSSRATARGVRLVIITRWTAQSQLDRKLARNNVHLTSTLRVTRRPPLWSPVLLA</sequence>